<dbReference type="Proteomes" id="UP000825123">
    <property type="component" value="Chromosome"/>
</dbReference>
<proteinExistence type="predicted"/>
<reference evidence="1 2" key="1">
    <citation type="submission" date="2021-04" db="EMBL/GenBank/DDBJ databases">
        <title>Complete genome sequence of Stygiolobus sp. KN-1.</title>
        <authorList>
            <person name="Nakamura K."/>
            <person name="Sakai H."/>
            <person name="Kurosawa N."/>
        </authorList>
    </citation>
    <scope>NUCLEOTIDE SEQUENCE [LARGE SCALE GENOMIC DNA]</scope>
    <source>
        <strain evidence="1 2">KN-1</strain>
    </source>
</reference>
<dbReference type="EMBL" id="AP024597">
    <property type="protein sequence ID" value="BCU69283.1"/>
    <property type="molecule type" value="Genomic_DNA"/>
</dbReference>
<name>A0A8D5ZDT2_9CREN</name>
<organism evidence="1 2">
    <name type="scientific">Stygiolobus caldivivus</name>
    <dbReference type="NCBI Taxonomy" id="2824673"/>
    <lineage>
        <taxon>Archaea</taxon>
        <taxon>Thermoproteota</taxon>
        <taxon>Thermoprotei</taxon>
        <taxon>Sulfolobales</taxon>
        <taxon>Sulfolobaceae</taxon>
        <taxon>Stygiolobus</taxon>
    </lineage>
</organism>
<dbReference type="GeneID" id="66162334"/>
<protein>
    <submittedName>
        <fullName evidence="1">Uncharacterized protein</fullName>
    </submittedName>
</protein>
<dbReference type="AlphaFoldDB" id="A0A8D5ZDT2"/>
<dbReference type="RefSeq" id="WP_225905763.1">
    <property type="nucleotide sequence ID" value="NZ_AP024597.1"/>
</dbReference>
<gene>
    <name evidence="1" type="ORF">KN1_05800</name>
</gene>
<sequence>MQSKDFVIPVYASGFFNFSSDGQVTQFTTFYYLDRRGYYLSLGKRRLKEELKTIKNNLQAIIDEEEIRINGKRVRAYVKWVKIKLLDPHHPMIEFIITFTGSLKKGINEYYNTYEEEIAEYPYEALWILPGRIIKVDMAGEAEVRENILRLKVNKGTRVGGKEGIRFLIT</sequence>
<evidence type="ECO:0000313" key="1">
    <source>
        <dbReference type="EMBL" id="BCU69283.1"/>
    </source>
</evidence>
<accession>A0A8D5ZDT2</accession>
<evidence type="ECO:0000313" key="2">
    <source>
        <dbReference type="Proteomes" id="UP000825123"/>
    </source>
</evidence>
<keyword evidence="2" id="KW-1185">Reference proteome</keyword>
<dbReference type="KEGG" id="csty:KN1_05800"/>